<proteinExistence type="predicted"/>
<dbReference type="AlphaFoldDB" id="A0AAD7EYL4"/>
<evidence type="ECO:0000313" key="4">
    <source>
        <dbReference type="EMBL" id="KAJ7356434.1"/>
    </source>
</evidence>
<dbReference type="InterPro" id="IPR051589">
    <property type="entry name" value="Sialate-O-sulfotransferase"/>
</dbReference>
<dbReference type="Pfam" id="PF01822">
    <property type="entry name" value="WSC"/>
    <property type="match status" value="2"/>
</dbReference>
<comment type="caution">
    <text evidence="4">The sequence shown here is derived from an EMBL/GenBank/DDBJ whole genome shotgun (WGS) entry which is preliminary data.</text>
</comment>
<feature type="domain" description="WSC" evidence="3">
    <location>
        <begin position="140"/>
        <end position="245"/>
    </location>
</feature>
<sequence length="270" mass="28951">MFALRLTPVFGALAHLGLALTGPTTVLEYKEWKSIECQVDSTSARTLKHLVAVASPNMTVESCLDSCAAGGYILAGVEFGDECYCGNALLYGYGTSQMCDMPCSGNTSEFCGGPKALNLYQFADTPFTTGPASTKLTYKNWVWWGCMDELWPLGPRLLPHGPLVPIAAEQMTVERCLDGCAAAGYNAAALEAGQECYCDLIPPLDGLLQPLGWESTNTFECADPCLANATEVCGGLIPHFLDGSATTEGRLWAYLACELQDRCDQLGDQI</sequence>
<dbReference type="PROSITE" id="PS51212">
    <property type="entry name" value="WSC"/>
    <property type="match status" value="2"/>
</dbReference>
<dbReference type="Proteomes" id="UP001218218">
    <property type="component" value="Unassembled WGS sequence"/>
</dbReference>
<evidence type="ECO:0000256" key="2">
    <source>
        <dbReference type="SAM" id="SignalP"/>
    </source>
</evidence>
<feature type="chain" id="PRO_5042100418" evidence="2">
    <location>
        <begin position="20"/>
        <end position="270"/>
    </location>
</feature>
<name>A0AAD7EYL4_9AGAR</name>
<feature type="domain" description="WSC" evidence="3">
    <location>
        <begin position="31"/>
        <end position="123"/>
    </location>
</feature>
<evidence type="ECO:0000259" key="3">
    <source>
        <dbReference type="PROSITE" id="PS51212"/>
    </source>
</evidence>
<keyword evidence="1" id="KW-0677">Repeat</keyword>
<accession>A0AAD7EYL4</accession>
<evidence type="ECO:0000256" key="1">
    <source>
        <dbReference type="ARBA" id="ARBA00022737"/>
    </source>
</evidence>
<protein>
    <submittedName>
        <fullName evidence="4">WSC domain-containing protein</fullName>
    </submittedName>
</protein>
<keyword evidence="2" id="KW-0732">Signal</keyword>
<feature type="signal peptide" evidence="2">
    <location>
        <begin position="1"/>
        <end position="19"/>
    </location>
</feature>
<dbReference type="InterPro" id="IPR002889">
    <property type="entry name" value="WSC_carb-bd"/>
</dbReference>
<reference evidence="4" key="1">
    <citation type="submission" date="2023-03" db="EMBL/GenBank/DDBJ databases">
        <title>Massive genome expansion in bonnet fungi (Mycena s.s.) driven by repeated elements and novel gene families across ecological guilds.</title>
        <authorList>
            <consortium name="Lawrence Berkeley National Laboratory"/>
            <person name="Harder C.B."/>
            <person name="Miyauchi S."/>
            <person name="Viragh M."/>
            <person name="Kuo A."/>
            <person name="Thoen E."/>
            <person name="Andreopoulos B."/>
            <person name="Lu D."/>
            <person name="Skrede I."/>
            <person name="Drula E."/>
            <person name="Henrissat B."/>
            <person name="Morin E."/>
            <person name="Kohler A."/>
            <person name="Barry K."/>
            <person name="LaButti K."/>
            <person name="Morin E."/>
            <person name="Salamov A."/>
            <person name="Lipzen A."/>
            <person name="Mereny Z."/>
            <person name="Hegedus B."/>
            <person name="Baldrian P."/>
            <person name="Stursova M."/>
            <person name="Weitz H."/>
            <person name="Taylor A."/>
            <person name="Grigoriev I.V."/>
            <person name="Nagy L.G."/>
            <person name="Martin F."/>
            <person name="Kauserud H."/>
        </authorList>
    </citation>
    <scope>NUCLEOTIDE SEQUENCE</scope>
    <source>
        <strain evidence="4">CBHHK002</strain>
    </source>
</reference>
<dbReference type="PANTHER" id="PTHR45964:SF5">
    <property type="entry name" value="WSCD FAMILY MEMBER CG9164"/>
    <property type="match status" value="1"/>
</dbReference>
<gene>
    <name evidence="4" type="ORF">DFH08DRAFT_849024</name>
</gene>
<keyword evidence="5" id="KW-1185">Reference proteome</keyword>
<evidence type="ECO:0000313" key="5">
    <source>
        <dbReference type="Proteomes" id="UP001218218"/>
    </source>
</evidence>
<organism evidence="4 5">
    <name type="scientific">Mycena albidolilacea</name>
    <dbReference type="NCBI Taxonomy" id="1033008"/>
    <lineage>
        <taxon>Eukaryota</taxon>
        <taxon>Fungi</taxon>
        <taxon>Dikarya</taxon>
        <taxon>Basidiomycota</taxon>
        <taxon>Agaricomycotina</taxon>
        <taxon>Agaricomycetes</taxon>
        <taxon>Agaricomycetidae</taxon>
        <taxon>Agaricales</taxon>
        <taxon>Marasmiineae</taxon>
        <taxon>Mycenaceae</taxon>
        <taxon>Mycena</taxon>
    </lineage>
</organism>
<dbReference type="PANTHER" id="PTHR45964">
    <property type="entry name" value="WSCD FAMILY MEMBER CG9164"/>
    <property type="match status" value="1"/>
</dbReference>
<dbReference type="EMBL" id="JARIHO010000008">
    <property type="protein sequence ID" value="KAJ7356434.1"/>
    <property type="molecule type" value="Genomic_DNA"/>
</dbReference>
<dbReference type="SMART" id="SM00321">
    <property type="entry name" value="WSC"/>
    <property type="match status" value="2"/>
</dbReference>